<comment type="caution">
    <text evidence="2">The sequence shown here is derived from an EMBL/GenBank/DDBJ whole genome shotgun (WGS) entry which is preliminary data.</text>
</comment>
<evidence type="ECO:0000256" key="1">
    <source>
        <dbReference type="SAM" id="Phobius"/>
    </source>
</evidence>
<protein>
    <submittedName>
        <fullName evidence="2">Cytochrome c-type biogenesis protein</fullName>
    </submittedName>
</protein>
<name>A0A8T4GGU3_9EURY</name>
<dbReference type="InterPro" id="IPR051790">
    <property type="entry name" value="Cytochrome_c-biogenesis_DsbD"/>
</dbReference>
<feature type="transmembrane region" description="Helical" evidence="1">
    <location>
        <begin position="126"/>
        <end position="153"/>
    </location>
</feature>
<dbReference type="Proteomes" id="UP000823588">
    <property type="component" value="Unassembled WGS sequence"/>
</dbReference>
<keyword evidence="1" id="KW-1133">Transmembrane helix</keyword>
<feature type="transmembrane region" description="Helical" evidence="1">
    <location>
        <begin position="57"/>
        <end position="83"/>
    </location>
</feature>
<dbReference type="PANTHER" id="PTHR31272">
    <property type="entry name" value="CYTOCHROME C-TYPE BIOGENESIS PROTEIN HI_1454-RELATED"/>
    <property type="match status" value="1"/>
</dbReference>
<dbReference type="EMBL" id="JAGGKQ010000007">
    <property type="protein sequence ID" value="MBP1922382.1"/>
    <property type="molecule type" value="Genomic_DNA"/>
</dbReference>
<proteinExistence type="predicted"/>
<reference evidence="2" key="1">
    <citation type="submission" date="2021-03" db="EMBL/GenBank/DDBJ databases">
        <title>Genomic Encyclopedia of Type Strains, Phase IV (KMG-IV): sequencing the most valuable type-strain genomes for metagenomic binning, comparative biology and taxonomic classification.</title>
        <authorList>
            <person name="Goeker M."/>
        </authorList>
    </citation>
    <scope>NUCLEOTIDE SEQUENCE</scope>
    <source>
        <strain evidence="2">DSM 23564</strain>
    </source>
</reference>
<accession>A0A8T4GGU3</accession>
<gene>
    <name evidence="2" type="ORF">J2751_001390</name>
</gene>
<organism evidence="2 3">
    <name type="scientific">Halorubrum alkaliphilum</name>
    <dbReference type="NCBI Taxonomy" id="261290"/>
    <lineage>
        <taxon>Archaea</taxon>
        <taxon>Methanobacteriati</taxon>
        <taxon>Methanobacteriota</taxon>
        <taxon>Stenosarchaea group</taxon>
        <taxon>Halobacteria</taxon>
        <taxon>Halobacteriales</taxon>
        <taxon>Haloferacaceae</taxon>
        <taxon>Halorubrum</taxon>
    </lineage>
</organism>
<dbReference type="PANTHER" id="PTHR31272:SF9">
    <property type="entry name" value="BLL1027 PROTEIN"/>
    <property type="match status" value="1"/>
</dbReference>
<dbReference type="RefSeq" id="WP_209484454.1">
    <property type="nucleotide sequence ID" value="NZ_JAGGKQ010000007.1"/>
</dbReference>
<feature type="transmembrane region" description="Helical" evidence="1">
    <location>
        <begin position="204"/>
        <end position="223"/>
    </location>
</feature>
<feature type="transmembrane region" description="Helical" evidence="1">
    <location>
        <begin position="95"/>
        <end position="114"/>
    </location>
</feature>
<dbReference type="AlphaFoldDB" id="A0A8T4GGU3"/>
<keyword evidence="3" id="KW-1185">Reference proteome</keyword>
<keyword evidence="1" id="KW-0812">Transmembrane</keyword>
<sequence>MSVVGMFGFGAGGGSIAFAAGVGVAAFFSPCAYALLPGYVGYYVAATDGNGPPLAGALVRGGAAVIGVFTTFAVIAGAALLAGDLLRTTLPFLEGGVGVALVLLGTMTLAGLDLDTHVPLPRRRTSIAGFGAFGAMYALAAAGCVSPIVIAVAVQSLSLPTTTAIASFGALAGTFAALLLATTVLVALGRDAGVKRLVGHSRSLTRVAGAVLVVAGAVQIGLVL</sequence>
<evidence type="ECO:0000313" key="3">
    <source>
        <dbReference type="Proteomes" id="UP000823588"/>
    </source>
</evidence>
<keyword evidence="1" id="KW-0472">Membrane</keyword>
<evidence type="ECO:0000313" key="2">
    <source>
        <dbReference type="EMBL" id="MBP1922382.1"/>
    </source>
</evidence>
<feature type="transmembrane region" description="Helical" evidence="1">
    <location>
        <begin position="16"/>
        <end position="45"/>
    </location>
</feature>
<feature type="transmembrane region" description="Helical" evidence="1">
    <location>
        <begin position="165"/>
        <end position="188"/>
    </location>
</feature>